<proteinExistence type="inferred from homology"/>
<protein>
    <recommendedName>
        <fullName evidence="4">6-phosphofructo-2-kinase domain-containing protein</fullName>
    </recommendedName>
</protein>
<dbReference type="PANTHER" id="PTHR10606">
    <property type="entry name" value="6-PHOSPHOFRUCTO-2-KINASE/FRUCTOSE-2,6-BISPHOSPHATASE"/>
    <property type="match status" value="1"/>
</dbReference>
<dbReference type="PRINTS" id="PR00991">
    <property type="entry name" value="6PFRUCTKNASE"/>
</dbReference>
<dbReference type="GO" id="GO:0006000">
    <property type="term" value="P:fructose metabolic process"/>
    <property type="evidence" value="ECO:0007669"/>
    <property type="project" value="InterPro"/>
</dbReference>
<dbReference type="InterPro" id="IPR027417">
    <property type="entry name" value="P-loop_NTPase"/>
</dbReference>
<dbReference type="InterPro" id="IPR013078">
    <property type="entry name" value="His_Pase_superF_clade-1"/>
</dbReference>
<organism evidence="5">
    <name type="scientific">Clastoptera arizonana</name>
    <name type="common">Arizona spittle bug</name>
    <dbReference type="NCBI Taxonomy" id="38151"/>
    <lineage>
        <taxon>Eukaryota</taxon>
        <taxon>Metazoa</taxon>
        <taxon>Ecdysozoa</taxon>
        <taxon>Arthropoda</taxon>
        <taxon>Hexapoda</taxon>
        <taxon>Insecta</taxon>
        <taxon>Pterygota</taxon>
        <taxon>Neoptera</taxon>
        <taxon>Paraneoptera</taxon>
        <taxon>Hemiptera</taxon>
        <taxon>Auchenorrhyncha</taxon>
        <taxon>Cercopoidea</taxon>
        <taxon>Clastopteridae</taxon>
        <taxon>Clastoptera</taxon>
    </lineage>
</organism>
<dbReference type="PIRSF" id="PIRSF000709">
    <property type="entry name" value="6PFK_2-Ptase"/>
    <property type="match status" value="1"/>
</dbReference>
<evidence type="ECO:0000313" key="5">
    <source>
        <dbReference type="EMBL" id="JAS20056.1"/>
    </source>
</evidence>
<sequence>MAPTSFRVDRKDSCEEEKIRHSLHSNKPVGNNFSPLVVALVGLPGRGKTVLAHKLAHYLNFTGHSSKVFSVSCYRRKHIELYNSHDLFRADNEEAYEIRKQSAKEAMEDCTEWLQSDGDIAILDGTHATLTMRQRVQEYFSKNLGFKVMFVECICDDKDLLEKNMKETLELSNDYKDMGREKAKEDFCHKIEHYLEQYETINPKAESRFTYVKCYNGGENLTVHRINGPHQGKILSFLSSYRPQQKTLYFSRHGESEFNVLGRIGGDTNLSPRGQMYASALSRHINDAHIPDLHVWTSEKRRTKQTAAGIAAPTEHIAALNELDAGVCEEMSYEEMQEKFPQEFAWRDQDKLRYRYPWGESYIDIMARLEPVLLELEREDNLLVVSHQAVLRCILGYFLNKDFDELPYINVPLHTIIKLTTEGYKCRMEFIKLNVECVDTYRKQPKVCSVNRTNDDALLTVPSHFDSLNIWSRNNSLIEQR</sequence>
<accession>A0A1B6D337</accession>
<dbReference type="SUPFAM" id="SSF53254">
    <property type="entry name" value="Phosphoglycerate mutase-like"/>
    <property type="match status" value="1"/>
</dbReference>
<dbReference type="EMBL" id="GEDC01003275">
    <property type="protein sequence ID" value="JAS34023.1"/>
    <property type="molecule type" value="Transcribed_RNA"/>
</dbReference>
<dbReference type="CDD" id="cd07067">
    <property type="entry name" value="HP_PGM_like"/>
    <property type="match status" value="1"/>
</dbReference>
<keyword evidence="2" id="KW-0547">Nucleotide-binding</keyword>
<dbReference type="FunFam" id="3.40.50.300:FF:000644">
    <property type="entry name" value="GpmB, Fructose-2,6-bisphosphatase"/>
    <property type="match status" value="1"/>
</dbReference>
<gene>
    <name evidence="5" type="ORF">g.15452</name>
    <name evidence="6" type="ORF">g.15455</name>
</gene>
<evidence type="ECO:0000256" key="1">
    <source>
        <dbReference type="ARBA" id="ARBA00008408"/>
    </source>
</evidence>
<feature type="domain" description="6-phosphofructo-2-kinase" evidence="4">
    <location>
        <begin position="33"/>
        <end position="239"/>
    </location>
</feature>
<dbReference type="GO" id="GO:0003873">
    <property type="term" value="F:6-phosphofructo-2-kinase activity"/>
    <property type="evidence" value="ECO:0007669"/>
    <property type="project" value="InterPro"/>
</dbReference>
<keyword evidence="3" id="KW-0067">ATP-binding</keyword>
<dbReference type="EMBL" id="GEDC01017242">
    <property type="protein sequence ID" value="JAS20056.1"/>
    <property type="molecule type" value="Transcribed_RNA"/>
</dbReference>
<comment type="similarity">
    <text evidence="1">In the C-terminal section; belongs to the phosphoglycerate mutase family.</text>
</comment>
<dbReference type="Pfam" id="PF00300">
    <property type="entry name" value="His_Phos_1"/>
    <property type="match status" value="1"/>
</dbReference>
<evidence type="ECO:0000256" key="2">
    <source>
        <dbReference type="ARBA" id="ARBA00022741"/>
    </source>
</evidence>
<dbReference type="Gene3D" id="3.40.50.1240">
    <property type="entry name" value="Phosphoglycerate mutase-like"/>
    <property type="match status" value="1"/>
</dbReference>
<dbReference type="SMART" id="SM00855">
    <property type="entry name" value="PGAM"/>
    <property type="match status" value="1"/>
</dbReference>
<name>A0A1B6D337_9HEMI</name>
<dbReference type="InterPro" id="IPR029033">
    <property type="entry name" value="His_PPase_superfam"/>
</dbReference>
<dbReference type="InterPro" id="IPR013079">
    <property type="entry name" value="6Phosfructo_kin"/>
</dbReference>
<dbReference type="GO" id="GO:0005829">
    <property type="term" value="C:cytosol"/>
    <property type="evidence" value="ECO:0007669"/>
    <property type="project" value="TreeGrafter"/>
</dbReference>
<reference evidence="5" key="1">
    <citation type="submission" date="2015-12" db="EMBL/GenBank/DDBJ databases">
        <title>De novo transcriptome assembly of four potential Pierce s Disease insect vectors from Arizona vineyards.</title>
        <authorList>
            <person name="Tassone E.E."/>
        </authorList>
    </citation>
    <scope>NUCLEOTIDE SEQUENCE</scope>
</reference>
<evidence type="ECO:0000259" key="4">
    <source>
        <dbReference type="Pfam" id="PF01591"/>
    </source>
</evidence>
<evidence type="ECO:0000313" key="6">
    <source>
        <dbReference type="EMBL" id="JAS34023.1"/>
    </source>
</evidence>
<dbReference type="GO" id="GO:0006003">
    <property type="term" value="P:fructose 2,6-bisphosphate metabolic process"/>
    <property type="evidence" value="ECO:0007669"/>
    <property type="project" value="InterPro"/>
</dbReference>
<dbReference type="Pfam" id="PF01591">
    <property type="entry name" value="6PF2K"/>
    <property type="match status" value="1"/>
</dbReference>
<dbReference type="GO" id="GO:0004331">
    <property type="term" value="F:fructose-2,6-bisphosphate 2-phosphatase activity"/>
    <property type="evidence" value="ECO:0007669"/>
    <property type="project" value="TreeGrafter"/>
</dbReference>
<dbReference type="AlphaFoldDB" id="A0A1B6D337"/>
<dbReference type="InterPro" id="IPR003094">
    <property type="entry name" value="6Pfruct_kin"/>
</dbReference>
<dbReference type="SUPFAM" id="SSF52540">
    <property type="entry name" value="P-loop containing nucleoside triphosphate hydrolases"/>
    <property type="match status" value="1"/>
</dbReference>
<dbReference type="Gene3D" id="3.40.50.300">
    <property type="entry name" value="P-loop containing nucleotide triphosphate hydrolases"/>
    <property type="match status" value="1"/>
</dbReference>
<evidence type="ECO:0000256" key="3">
    <source>
        <dbReference type="ARBA" id="ARBA00022840"/>
    </source>
</evidence>
<dbReference type="PANTHER" id="PTHR10606:SF65">
    <property type="entry name" value="6-PHOSPHOFRUCTO-2-KINASE_FRUCTOSE-2, 6-BISPHOSPHATASE-LIKE PROTEIN"/>
    <property type="match status" value="1"/>
</dbReference>
<dbReference type="GO" id="GO:0005524">
    <property type="term" value="F:ATP binding"/>
    <property type="evidence" value="ECO:0007669"/>
    <property type="project" value="UniProtKB-KW"/>
</dbReference>
<dbReference type="FunFam" id="3.40.50.1240:FF:000001">
    <property type="entry name" value="6-phosphofructo-2-kinase/fructose-2, 6-bisphosphatase 3 isoform 2"/>
    <property type="match status" value="1"/>
</dbReference>